<keyword evidence="1" id="KW-0175">Coiled coil</keyword>
<gene>
    <name evidence="2" type="ORF">SVUK_LOCUS14790</name>
</gene>
<feature type="coiled-coil region" evidence="1">
    <location>
        <begin position="5"/>
        <end position="81"/>
    </location>
</feature>
<evidence type="ECO:0000313" key="3">
    <source>
        <dbReference type="Proteomes" id="UP000270094"/>
    </source>
</evidence>
<accession>A0A3P7LKU9</accession>
<organism evidence="2 3">
    <name type="scientific">Strongylus vulgaris</name>
    <name type="common">Blood worm</name>
    <dbReference type="NCBI Taxonomy" id="40348"/>
    <lineage>
        <taxon>Eukaryota</taxon>
        <taxon>Metazoa</taxon>
        <taxon>Ecdysozoa</taxon>
        <taxon>Nematoda</taxon>
        <taxon>Chromadorea</taxon>
        <taxon>Rhabditida</taxon>
        <taxon>Rhabditina</taxon>
        <taxon>Rhabditomorpha</taxon>
        <taxon>Strongyloidea</taxon>
        <taxon>Strongylidae</taxon>
        <taxon>Strongylus</taxon>
    </lineage>
</organism>
<evidence type="ECO:0000256" key="1">
    <source>
        <dbReference type="SAM" id="Coils"/>
    </source>
</evidence>
<dbReference type="EMBL" id="UYYB01106369">
    <property type="protein sequence ID" value="VDM79792.1"/>
    <property type="molecule type" value="Genomic_DNA"/>
</dbReference>
<protein>
    <submittedName>
        <fullName evidence="2">Uncharacterized protein</fullName>
    </submittedName>
</protein>
<reference evidence="2 3" key="1">
    <citation type="submission" date="2018-11" db="EMBL/GenBank/DDBJ databases">
        <authorList>
            <consortium name="Pathogen Informatics"/>
        </authorList>
    </citation>
    <scope>NUCLEOTIDE SEQUENCE [LARGE SCALE GENOMIC DNA]</scope>
</reference>
<sequence length="121" mass="14105">MSAQFAEKNRLLREKERQIEENRHKIEESVKHISDAEMKARKLEAELSQSEAQRVAVSDSESELRNRLTEHESMLVNLKQQVEKVGVILTRCGLSKGFWDFVPHLSYSLASVFFYLNMCFD</sequence>
<keyword evidence="3" id="KW-1185">Reference proteome</keyword>
<dbReference type="Proteomes" id="UP000270094">
    <property type="component" value="Unassembled WGS sequence"/>
</dbReference>
<evidence type="ECO:0000313" key="2">
    <source>
        <dbReference type="EMBL" id="VDM79792.1"/>
    </source>
</evidence>
<dbReference type="AlphaFoldDB" id="A0A3P7LKU9"/>
<proteinExistence type="predicted"/>
<name>A0A3P7LKU9_STRVU</name>